<comment type="caution">
    <text evidence="2">The sequence shown here is derived from an EMBL/GenBank/DDBJ whole genome shotgun (WGS) entry which is preliminary data.</text>
</comment>
<organism evidence="2 3">
    <name type="scientific">Mycolicibacterium cyprinidarum</name>
    <dbReference type="NCBI Taxonomy" id="2860311"/>
    <lineage>
        <taxon>Bacteria</taxon>
        <taxon>Bacillati</taxon>
        <taxon>Actinomycetota</taxon>
        <taxon>Actinomycetes</taxon>
        <taxon>Mycobacteriales</taxon>
        <taxon>Mycobacteriaceae</taxon>
        <taxon>Mycolicibacterium</taxon>
    </lineage>
</organism>
<evidence type="ECO:0000313" key="3">
    <source>
        <dbReference type="Proteomes" id="UP001060504"/>
    </source>
</evidence>
<feature type="chain" id="PRO_5047439386" description="PASTA domain-containing protein" evidence="1">
    <location>
        <begin position="22"/>
        <end position="120"/>
    </location>
</feature>
<keyword evidence="3" id="KW-1185">Reference proteome</keyword>
<accession>A0ABQ4V3F4</accession>
<proteinExistence type="predicted"/>
<sequence>MKHFITAVATTCAVFAGAICAAGPAVATKDGKIRSPGSDDMTWVMPDMKGMVLKHAIIAVLHVTEPVNLNIRTVARGHQPVINQEGWVVCGQFPKKGVKISQKTKKVTFAVQRPHDQSCA</sequence>
<evidence type="ECO:0008006" key="4">
    <source>
        <dbReference type="Google" id="ProtNLM"/>
    </source>
</evidence>
<keyword evidence="1" id="KW-0732">Signal</keyword>
<dbReference type="Proteomes" id="UP001060504">
    <property type="component" value="Unassembled WGS sequence"/>
</dbReference>
<evidence type="ECO:0000313" key="2">
    <source>
        <dbReference type="EMBL" id="GJF08861.1"/>
    </source>
</evidence>
<evidence type="ECO:0000256" key="1">
    <source>
        <dbReference type="SAM" id="SignalP"/>
    </source>
</evidence>
<dbReference type="EMBL" id="BPRH01003304">
    <property type="protein sequence ID" value="GJF08861.1"/>
    <property type="molecule type" value="Genomic_DNA"/>
</dbReference>
<name>A0ABQ4V3F4_9MYCO</name>
<reference evidence="2 3" key="1">
    <citation type="submission" date="2021-08" db="EMBL/GenBank/DDBJ databases">
        <title>Draft genome sequence of Mycolicibacterium sp. NGTWS1702 strain.</title>
        <authorList>
            <person name="Matsumoto M."/>
            <person name="Tang B.C.C."/>
            <person name="Machida Y."/>
            <person name="Matoyama H."/>
            <person name="Kishihara T."/>
            <person name="Sato S."/>
            <person name="Kondo I."/>
            <person name="Sano M."/>
            <person name="Kato G."/>
        </authorList>
    </citation>
    <scope>NUCLEOTIDE SEQUENCE [LARGE SCALE GENOMIC DNA]</scope>
    <source>
        <strain evidence="2 3">NGTWSNA01</strain>
    </source>
</reference>
<gene>
    <name evidence="2" type="ORF">NGTWS1702_31670</name>
</gene>
<feature type="signal peptide" evidence="1">
    <location>
        <begin position="1"/>
        <end position="21"/>
    </location>
</feature>
<protein>
    <recommendedName>
        <fullName evidence="4">PASTA domain-containing protein</fullName>
    </recommendedName>
</protein>